<dbReference type="PROSITE" id="PS00149">
    <property type="entry name" value="SULFATASE_2"/>
    <property type="match status" value="1"/>
</dbReference>
<dbReference type="PANTHER" id="PTHR45953">
    <property type="entry name" value="IDURONATE 2-SULFATASE"/>
    <property type="match status" value="1"/>
</dbReference>
<evidence type="ECO:0000256" key="8">
    <source>
        <dbReference type="ARBA" id="ARBA00023145"/>
    </source>
</evidence>
<evidence type="ECO:0000256" key="6">
    <source>
        <dbReference type="ARBA" id="ARBA00022801"/>
    </source>
</evidence>
<evidence type="ECO:0000256" key="15">
    <source>
        <dbReference type="ARBA" id="ARBA00066413"/>
    </source>
</evidence>
<evidence type="ECO:0000256" key="14">
    <source>
        <dbReference type="ARBA" id="ARBA00062513"/>
    </source>
</evidence>
<comment type="cofactor">
    <cofactor evidence="1">
        <name>Ca(2+)</name>
        <dbReference type="ChEBI" id="CHEBI:29108"/>
    </cofactor>
</comment>
<dbReference type="PANTHER" id="PTHR45953:SF1">
    <property type="entry name" value="IDURONATE 2-SULFATASE"/>
    <property type="match status" value="1"/>
</dbReference>
<dbReference type="InterPro" id="IPR024607">
    <property type="entry name" value="Sulfatase_CS"/>
</dbReference>
<dbReference type="Proteomes" id="UP000693946">
    <property type="component" value="Linkage Group LG12"/>
</dbReference>
<dbReference type="GO" id="GO:0043202">
    <property type="term" value="C:lysosomal lumen"/>
    <property type="evidence" value="ECO:0007669"/>
    <property type="project" value="UniProtKB-ARBA"/>
</dbReference>
<dbReference type="GO" id="GO:0004423">
    <property type="term" value="F:iduronate-2-sulfatase activity"/>
    <property type="evidence" value="ECO:0007669"/>
    <property type="project" value="UniProtKB-EC"/>
</dbReference>
<keyword evidence="7" id="KW-0106">Calcium</keyword>
<gene>
    <name evidence="20" type="ORF">JOB18_043680</name>
</gene>
<dbReference type="GO" id="GO:0046872">
    <property type="term" value="F:metal ion binding"/>
    <property type="evidence" value="ECO:0007669"/>
    <property type="project" value="UniProtKB-KW"/>
</dbReference>
<evidence type="ECO:0000256" key="12">
    <source>
        <dbReference type="ARBA" id="ARBA00050460"/>
    </source>
</evidence>
<feature type="signal peptide" evidence="18">
    <location>
        <begin position="1"/>
        <end position="23"/>
    </location>
</feature>
<evidence type="ECO:0000256" key="9">
    <source>
        <dbReference type="ARBA" id="ARBA00023157"/>
    </source>
</evidence>
<dbReference type="FunFam" id="3.40.720.10:FF:000027">
    <property type="entry name" value="iduronate 2-sulfatase"/>
    <property type="match status" value="1"/>
</dbReference>
<evidence type="ECO:0000256" key="5">
    <source>
        <dbReference type="ARBA" id="ARBA00022729"/>
    </source>
</evidence>
<keyword evidence="5 18" id="KW-0732">Signal</keyword>
<evidence type="ECO:0000259" key="19">
    <source>
        <dbReference type="Pfam" id="PF00884"/>
    </source>
</evidence>
<evidence type="ECO:0000256" key="3">
    <source>
        <dbReference type="ARBA" id="ARBA00008779"/>
    </source>
</evidence>
<evidence type="ECO:0000256" key="16">
    <source>
        <dbReference type="ARBA" id="ARBA00068336"/>
    </source>
</evidence>
<dbReference type="InterPro" id="IPR035874">
    <property type="entry name" value="IDS"/>
</dbReference>
<evidence type="ECO:0000256" key="17">
    <source>
        <dbReference type="ARBA" id="ARBA00081076"/>
    </source>
</evidence>
<dbReference type="EMBL" id="JAGKHQ010000004">
    <property type="protein sequence ID" value="KAG7518784.1"/>
    <property type="molecule type" value="Genomic_DNA"/>
</dbReference>
<comment type="caution">
    <text evidence="20">The sequence shown here is derived from an EMBL/GenBank/DDBJ whole genome shotgun (WGS) entry which is preliminary data.</text>
</comment>
<keyword evidence="4" id="KW-0479">Metal-binding</keyword>
<sequence>MFLLVRVWLLLLFLHTLTLAALARRGRRNVLFIMADDLRPSLGCYGDSVVKSPNIDQLASKSQVFLNTYAQQALCAPSRASMLTSRRPDTTRVYDFNSYWRDQSGNYTTLPQYFKSSGYFTASVGKIFHPGISSNFSDDYPYSWSIPAYHPPSFHYEKKKLCKGDDGKLHVNLLCAVNVTEQPGGTLPDLESTEEAVRLLKSWANNDAPFFLAVGFHKPHIPFRIPQEYLSLYPIENMTLAPDPNVPEFLPPVAYNPWTDIRGRDDVQKLNVSFPYGPIPKDFQLRIRQHYFAAVSYMDAQVGRLLSSLDALGLADDTMVVFTSDHGWSLGEHGEWAKFSNFNVATQVPLMFYVPGITIPRDQLGESTFPFIDILTQPKYRFKNDKVRRNVVELVDVFPTVASMAGLRAPEHCADVSFQEELCTEGDNLAHTFRRRERGKDEEAIAYSQYPRPADTPQVNSDVPDLKDVKVMGYSLRSWDYRYTLWLGYNPKTFQVNVSDVHAGELYILADDPGEDKNIYSDLEQSVVIKKLSTLPRPVTLQRRMKLQLLYLTMDKQGHVQREDGWGTWIHRVSLKRLLSLWLFAAPLVNSRFRSICGPEMKTLIASHRFVTAQIKMYTIFMQLEGKTKLLHISELLFDCMVTYGN</sequence>
<evidence type="ECO:0000256" key="4">
    <source>
        <dbReference type="ARBA" id="ARBA00022723"/>
    </source>
</evidence>
<evidence type="ECO:0000313" key="20">
    <source>
        <dbReference type="EMBL" id="KAG7518784.1"/>
    </source>
</evidence>
<evidence type="ECO:0000256" key="1">
    <source>
        <dbReference type="ARBA" id="ARBA00001913"/>
    </source>
</evidence>
<keyword evidence="21" id="KW-1185">Reference proteome</keyword>
<dbReference type="AlphaFoldDB" id="A0AAV6SMK4"/>
<reference evidence="20 21" key="1">
    <citation type="journal article" date="2021" name="Sci. Rep.">
        <title>Chromosome anchoring in Senegalese sole (Solea senegalensis) reveals sex-associated markers and genome rearrangements in flatfish.</title>
        <authorList>
            <person name="Guerrero-Cozar I."/>
            <person name="Gomez-Garrido J."/>
            <person name="Berbel C."/>
            <person name="Martinez-Blanch J.F."/>
            <person name="Alioto T."/>
            <person name="Claros M.G."/>
            <person name="Gagnaire P.A."/>
            <person name="Manchado M."/>
        </authorList>
    </citation>
    <scope>NUCLEOTIDE SEQUENCE [LARGE SCALE GENOMIC DNA]</scope>
    <source>
        <strain evidence="20">Sse05_10M</strain>
    </source>
</reference>
<protein>
    <recommendedName>
        <fullName evidence="16">Iduronate 2-sulfatase</fullName>
        <ecNumber evidence="15">3.1.6.13</ecNumber>
    </recommendedName>
    <alternativeName>
        <fullName evidence="17">Alpha-L-iduronate sulfate sulfatase</fullName>
    </alternativeName>
</protein>
<keyword evidence="11" id="KW-0458">Lysosome</keyword>
<keyword evidence="10" id="KW-0325">Glycoprotein</keyword>
<comment type="subunit">
    <text evidence="14">Monomer. The 58-kDa mature form is composed of two chains resulting from proteolitic processing, the 42-kDa chain and the 14-kDa chain that remain stably associated and form the 58-kDa intermediate form which is enzymatically active.</text>
</comment>
<comment type="catalytic activity">
    <reaction evidence="12">
        <text>Hydrolysis of the 2-sulfate groups of the L-iduronate 2-sulfate units of dermatan sulfate, heparan sulfate and heparin.</text>
        <dbReference type="EC" id="3.1.6.13"/>
    </reaction>
</comment>
<dbReference type="EC" id="3.1.6.13" evidence="15"/>
<evidence type="ECO:0000256" key="2">
    <source>
        <dbReference type="ARBA" id="ARBA00004371"/>
    </source>
</evidence>
<evidence type="ECO:0000256" key="10">
    <source>
        <dbReference type="ARBA" id="ARBA00023180"/>
    </source>
</evidence>
<organism evidence="20 21">
    <name type="scientific">Solea senegalensis</name>
    <name type="common">Senegalese sole</name>
    <dbReference type="NCBI Taxonomy" id="28829"/>
    <lineage>
        <taxon>Eukaryota</taxon>
        <taxon>Metazoa</taxon>
        <taxon>Chordata</taxon>
        <taxon>Craniata</taxon>
        <taxon>Vertebrata</taxon>
        <taxon>Euteleostomi</taxon>
        <taxon>Actinopterygii</taxon>
        <taxon>Neopterygii</taxon>
        <taxon>Teleostei</taxon>
        <taxon>Neoteleostei</taxon>
        <taxon>Acanthomorphata</taxon>
        <taxon>Carangaria</taxon>
        <taxon>Pleuronectiformes</taxon>
        <taxon>Pleuronectoidei</taxon>
        <taxon>Soleidae</taxon>
        <taxon>Solea</taxon>
    </lineage>
</organism>
<dbReference type="Pfam" id="PF00884">
    <property type="entry name" value="Sulfatase"/>
    <property type="match status" value="1"/>
</dbReference>
<evidence type="ECO:0000256" key="13">
    <source>
        <dbReference type="ARBA" id="ARBA00056350"/>
    </source>
</evidence>
<evidence type="ECO:0000256" key="11">
    <source>
        <dbReference type="ARBA" id="ARBA00023228"/>
    </source>
</evidence>
<dbReference type="GO" id="GO:1901136">
    <property type="term" value="P:carbohydrate derivative catabolic process"/>
    <property type="evidence" value="ECO:0007669"/>
    <property type="project" value="UniProtKB-ARBA"/>
</dbReference>
<dbReference type="CDD" id="cd16030">
    <property type="entry name" value="iduronate-2-sulfatase"/>
    <property type="match status" value="1"/>
</dbReference>
<name>A0AAV6SMK4_SOLSE</name>
<comment type="subcellular location">
    <subcellularLocation>
        <location evidence="2">Lysosome</location>
    </subcellularLocation>
</comment>
<proteinExistence type="inferred from homology"/>
<dbReference type="InterPro" id="IPR000917">
    <property type="entry name" value="Sulfatase_N"/>
</dbReference>
<keyword evidence="6" id="KW-0378">Hydrolase</keyword>
<keyword evidence="8" id="KW-0865">Zymogen</keyword>
<evidence type="ECO:0000256" key="7">
    <source>
        <dbReference type="ARBA" id="ARBA00022837"/>
    </source>
</evidence>
<evidence type="ECO:0000313" key="21">
    <source>
        <dbReference type="Proteomes" id="UP000693946"/>
    </source>
</evidence>
<feature type="chain" id="PRO_5043820771" description="Iduronate 2-sulfatase" evidence="18">
    <location>
        <begin position="24"/>
        <end position="646"/>
    </location>
</feature>
<evidence type="ECO:0000256" key="18">
    <source>
        <dbReference type="SAM" id="SignalP"/>
    </source>
</evidence>
<keyword evidence="9" id="KW-1015">Disulfide bond</keyword>
<accession>A0AAV6SMK4</accession>
<comment type="function">
    <text evidence="13">Lysosomal enzyme involved in the degradation pathway of dermatan sulfate and heparan sulfate.</text>
</comment>
<feature type="domain" description="Sulfatase N-terminal" evidence="19">
    <location>
        <begin position="28"/>
        <end position="406"/>
    </location>
</feature>
<comment type="similarity">
    <text evidence="3">Belongs to the sulfatase family.</text>
</comment>